<evidence type="ECO:0000256" key="1">
    <source>
        <dbReference type="PROSITE-ProRule" id="PRU01263"/>
    </source>
</evidence>
<dbReference type="SMART" id="SM00868">
    <property type="entry name" value="zf-AD"/>
    <property type="match status" value="1"/>
</dbReference>
<dbReference type="AlphaFoldDB" id="A0A8S1AID6"/>
<organism evidence="3 4">
    <name type="scientific">Arctia plantaginis</name>
    <name type="common">Wood tiger moth</name>
    <name type="synonym">Phalaena plantaginis</name>
    <dbReference type="NCBI Taxonomy" id="874455"/>
    <lineage>
        <taxon>Eukaryota</taxon>
        <taxon>Metazoa</taxon>
        <taxon>Ecdysozoa</taxon>
        <taxon>Arthropoda</taxon>
        <taxon>Hexapoda</taxon>
        <taxon>Insecta</taxon>
        <taxon>Pterygota</taxon>
        <taxon>Neoptera</taxon>
        <taxon>Endopterygota</taxon>
        <taxon>Lepidoptera</taxon>
        <taxon>Glossata</taxon>
        <taxon>Ditrysia</taxon>
        <taxon>Noctuoidea</taxon>
        <taxon>Erebidae</taxon>
        <taxon>Arctiinae</taxon>
        <taxon>Arctia</taxon>
    </lineage>
</organism>
<dbReference type="SUPFAM" id="SSF57716">
    <property type="entry name" value="Glucocorticoid receptor-like (DNA-binding domain)"/>
    <property type="match status" value="1"/>
</dbReference>
<dbReference type="GO" id="GO:0008270">
    <property type="term" value="F:zinc ion binding"/>
    <property type="evidence" value="ECO:0007669"/>
    <property type="project" value="UniProtKB-UniRule"/>
</dbReference>
<dbReference type="Pfam" id="PF07776">
    <property type="entry name" value="zf-AD"/>
    <property type="match status" value="1"/>
</dbReference>
<name>A0A8S1AID6_ARCPL</name>
<feature type="domain" description="ZAD" evidence="2">
    <location>
        <begin position="5"/>
        <end position="75"/>
    </location>
</feature>
<reference evidence="3 4" key="1">
    <citation type="submission" date="2020-04" db="EMBL/GenBank/DDBJ databases">
        <authorList>
            <person name="Wallbank WR R."/>
            <person name="Pardo Diaz C."/>
            <person name="Kozak K."/>
            <person name="Martin S."/>
            <person name="Jiggins C."/>
            <person name="Moest M."/>
            <person name="Warren A I."/>
            <person name="Byers J.R.P. K."/>
            <person name="Montejo-Kovacevich G."/>
            <person name="Yen C E."/>
        </authorList>
    </citation>
    <scope>NUCLEOTIDE SEQUENCE [LARGE SCALE GENOMIC DNA]</scope>
</reference>
<feature type="binding site" evidence="1">
    <location>
        <position position="7"/>
    </location>
    <ligand>
        <name>Zn(2+)</name>
        <dbReference type="ChEBI" id="CHEBI:29105"/>
    </ligand>
</feature>
<keyword evidence="1" id="KW-0862">Zinc</keyword>
<feature type="binding site" evidence="1">
    <location>
        <position position="48"/>
    </location>
    <ligand>
        <name>Zn(2+)</name>
        <dbReference type="ChEBI" id="CHEBI:29105"/>
    </ligand>
</feature>
<keyword evidence="1" id="KW-0863">Zinc-finger</keyword>
<keyword evidence="1" id="KW-0479">Metal-binding</keyword>
<dbReference type="OrthoDB" id="27603at2759"/>
<evidence type="ECO:0000313" key="4">
    <source>
        <dbReference type="Proteomes" id="UP000494256"/>
    </source>
</evidence>
<gene>
    <name evidence="3" type="ORF">APLA_LOCUS11559</name>
</gene>
<feature type="binding site" evidence="1">
    <location>
        <position position="10"/>
    </location>
    <ligand>
        <name>Zn(2+)</name>
        <dbReference type="ChEBI" id="CHEBI:29105"/>
    </ligand>
</feature>
<protein>
    <recommendedName>
        <fullName evidence="2">ZAD domain-containing protein</fullName>
    </recommendedName>
</protein>
<feature type="binding site" evidence="1">
    <location>
        <position position="51"/>
    </location>
    <ligand>
        <name>Zn(2+)</name>
        <dbReference type="ChEBI" id="CHEBI:29105"/>
    </ligand>
</feature>
<dbReference type="PROSITE" id="PS51915">
    <property type="entry name" value="ZAD"/>
    <property type="match status" value="1"/>
</dbReference>
<dbReference type="EMBL" id="CADEBD010000330">
    <property type="protein sequence ID" value="CAB3246519.1"/>
    <property type="molecule type" value="Genomic_DNA"/>
</dbReference>
<dbReference type="GO" id="GO:0005634">
    <property type="term" value="C:nucleus"/>
    <property type="evidence" value="ECO:0007669"/>
    <property type="project" value="InterPro"/>
</dbReference>
<comment type="caution">
    <text evidence="3">The sequence shown here is derived from an EMBL/GenBank/DDBJ whole genome shotgun (WGS) entry which is preliminary data.</text>
</comment>
<evidence type="ECO:0000259" key="2">
    <source>
        <dbReference type="PROSITE" id="PS51915"/>
    </source>
</evidence>
<accession>A0A8S1AID6</accession>
<sequence>MEELSMCRICLSTNKRMKNLVGTYLQKMYEDLTTMLFVTKDNRPIMVCYICCARLKNSHQLKMRCLQSEKLFTQVLADNVTVPDIQEDTISTDRLQITPVIHLSIGNVQNSVLCSAEKEIKKEVPEVEVIVKREVSEEPQDCVDESFQEYYITLEDNMVPMDSDDLITLNTEPEKSRLAAQRLDCEESPCTLDISEDNSKRNKKKEIKKEVPEVEVIVKKEVSEEPQDCVDEPFQEYYITLEDNMVPMDSNDLTTLNTGKILNIKPHLLESVVFF</sequence>
<dbReference type="InterPro" id="IPR012934">
    <property type="entry name" value="Znf_AD"/>
</dbReference>
<dbReference type="Proteomes" id="UP000494256">
    <property type="component" value="Unassembled WGS sequence"/>
</dbReference>
<proteinExistence type="predicted"/>
<evidence type="ECO:0000313" key="3">
    <source>
        <dbReference type="EMBL" id="CAB3246519.1"/>
    </source>
</evidence>